<evidence type="ECO:0000256" key="4">
    <source>
        <dbReference type="SAM" id="Phobius"/>
    </source>
</evidence>
<dbReference type="PANTHER" id="PTHR30469">
    <property type="entry name" value="MULTIDRUG RESISTANCE PROTEIN MDTA"/>
    <property type="match status" value="1"/>
</dbReference>
<dbReference type="GO" id="GO:0015562">
    <property type="term" value="F:efflux transmembrane transporter activity"/>
    <property type="evidence" value="ECO:0007669"/>
    <property type="project" value="TreeGrafter"/>
</dbReference>
<feature type="compositionally biased region" description="Basic and acidic residues" evidence="3">
    <location>
        <begin position="16"/>
        <end position="25"/>
    </location>
</feature>
<comment type="similarity">
    <text evidence="1">Belongs to the membrane fusion protein (MFP) (TC 8.A.1) family.</text>
</comment>
<dbReference type="Gene3D" id="2.40.50.100">
    <property type="match status" value="1"/>
</dbReference>
<keyword evidence="2" id="KW-0175">Coiled coil</keyword>
<evidence type="ECO:0000313" key="6">
    <source>
        <dbReference type="Proteomes" id="UP000199347"/>
    </source>
</evidence>
<dbReference type="Proteomes" id="UP000199347">
    <property type="component" value="Unassembled WGS sequence"/>
</dbReference>
<dbReference type="Gene3D" id="2.40.420.20">
    <property type="match status" value="1"/>
</dbReference>
<proteinExistence type="inferred from homology"/>
<name>A0A1G5M4D2_AFIMA</name>
<keyword evidence="4" id="KW-0812">Transmembrane</keyword>
<feature type="region of interest" description="Disordered" evidence="3">
    <location>
        <begin position="1"/>
        <end position="25"/>
    </location>
</feature>
<evidence type="ECO:0000256" key="3">
    <source>
        <dbReference type="SAM" id="MobiDB-lite"/>
    </source>
</evidence>
<evidence type="ECO:0000313" key="5">
    <source>
        <dbReference type="EMBL" id="SCZ19631.1"/>
    </source>
</evidence>
<feature type="coiled-coil region" evidence="2">
    <location>
        <begin position="141"/>
        <end position="255"/>
    </location>
</feature>
<gene>
    <name evidence="5" type="ORF">SAMN03080610_00037</name>
</gene>
<evidence type="ECO:0000256" key="1">
    <source>
        <dbReference type="ARBA" id="ARBA00009477"/>
    </source>
</evidence>
<evidence type="ECO:0000256" key="2">
    <source>
        <dbReference type="SAM" id="Coils"/>
    </source>
</evidence>
<dbReference type="AlphaFoldDB" id="A0A1G5M4D2"/>
<accession>A0A1G5M4D2</accession>
<dbReference type="Gene3D" id="1.10.287.470">
    <property type="entry name" value="Helix hairpin bin"/>
    <property type="match status" value="1"/>
</dbReference>
<protein>
    <submittedName>
        <fullName evidence="5">RND family efflux transporter, MFP subunit</fullName>
    </submittedName>
</protein>
<dbReference type="RefSeq" id="WP_092808892.1">
    <property type="nucleotide sequence ID" value="NZ_FMVW01000001.1"/>
</dbReference>
<keyword evidence="6" id="KW-1185">Reference proteome</keyword>
<sequence>MEKDELQPAQQPAEEEASRSSERRDRTAHPFWRGLLQTVLVFVVLAAAVAGMRYMAATAPEGPKRPPSEQVYTVQTQTVAFGSHQPDFSVFGTTIAGKTVELRALVAGEIVSISDDVEVGRRVEAGDTLVTLDDFPYRGALTEARANLREAEATLTERQASVRAEEIAVSRAQEQLELARTDLERAEQLRARGTGTQQSLDERQLILSQRAQALEERQSNLEVARARLEQQQAVNDRLRWRVEEAERNLADTVLKAPFDGVVMNETAGLGRKVSASDLLVELYREGSVEARFVVSDRQFGRLISDPEGVIGRKVDITWTVGGEPLVYEGKIDRIGAEVVADRGGVELFASVKDRPEVDLRPGAFVEVSVPDKTWQNAVRLPETALYGGNAVFVVEDGRLQRRPVDVAAYDGADVIVTSGLSEGETVMTTQIADAREGIKVAKPGENKRISPAMSMGHGS</sequence>
<dbReference type="Gene3D" id="2.40.30.170">
    <property type="match status" value="1"/>
</dbReference>
<dbReference type="NCBIfam" id="TIGR01730">
    <property type="entry name" value="RND_mfp"/>
    <property type="match status" value="1"/>
</dbReference>
<dbReference type="GO" id="GO:1990281">
    <property type="term" value="C:efflux pump complex"/>
    <property type="evidence" value="ECO:0007669"/>
    <property type="project" value="TreeGrafter"/>
</dbReference>
<dbReference type="InterPro" id="IPR006143">
    <property type="entry name" value="RND_pump_MFP"/>
</dbReference>
<dbReference type="EMBL" id="FMVW01000001">
    <property type="protein sequence ID" value="SCZ19631.1"/>
    <property type="molecule type" value="Genomic_DNA"/>
</dbReference>
<dbReference type="STRING" id="1120955.SAMN03080610_00037"/>
<organism evidence="5 6">
    <name type="scientific">Afifella marina DSM 2698</name>
    <dbReference type="NCBI Taxonomy" id="1120955"/>
    <lineage>
        <taxon>Bacteria</taxon>
        <taxon>Pseudomonadati</taxon>
        <taxon>Pseudomonadota</taxon>
        <taxon>Alphaproteobacteria</taxon>
        <taxon>Hyphomicrobiales</taxon>
        <taxon>Afifellaceae</taxon>
        <taxon>Afifella</taxon>
    </lineage>
</organism>
<keyword evidence="4" id="KW-0472">Membrane</keyword>
<keyword evidence="4" id="KW-1133">Transmembrane helix</keyword>
<reference evidence="5 6" key="1">
    <citation type="submission" date="2016-10" db="EMBL/GenBank/DDBJ databases">
        <authorList>
            <person name="de Groot N.N."/>
        </authorList>
    </citation>
    <scope>NUCLEOTIDE SEQUENCE [LARGE SCALE GENOMIC DNA]</scope>
    <source>
        <strain evidence="5 6">DSM 2698</strain>
    </source>
</reference>
<dbReference type="PANTHER" id="PTHR30469:SF15">
    <property type="entry name" value="HLYD FAMILY OF SECRETION PROTEINS"/>
    <property type="match status" value="1"/>
</dbReference>
<dbReference type="SUPFAM" id="SSF111369">
    <property type="entry name" value="HlyD-like secretion proteins"/>
    <property type="match status" value="2"/>
</dbReference>
<dbReference type="OrthoDB" id="9813967at2"/>
<feature type="transmembrane region" description="Helical" evidence="4">
    <location>
        <begin position="34"/>
        <end position="56"/>
    </location>
</feature>